<dbReference type="SUPFAM" id="SSF51294">
    <property type="entry name" value="Hedgehog/intein (Hint) domain"/>
    <property type="match status" value="1"/>
</dbReference>
<comment type="subcellular location">
    <subcellularLocation>
        <location evidence="1">Cytoplasm</location>
    </subcellularLocation>
</comment>
<keyword evidence="5" id="KW-0067">ATP-binding</keyword>
<dbReference type="SMART" id="SM00306">
    <property type="entry name" value="HintN"/>
    <property type="match status" value="1"/>
</dbReference>
<dbReference type="Proteomes" id="UP000189004">
    <property type="component" value="Unassembled WGS sequence"/>
</dbReference>
<dbReference type="InterPro" id="IPR027417">
    <property type="entry name" value="P-loop_NTPase"/>
</dbReference>
<evidence type="ECO:0000256" key="4">
    <source>
        <dbReference type="ARBA" id="ARBA00022741"/>
    </source>
</evidence>
<proteinExistence type="inferred from homology"/>
<protein>
    <recommendedName>
        <fullName evidence="6">PhoH-like protein</fullName>
    </recommendedName>
</protein>
<comment type="similarity">
    <text evidence="2">Belongs to the PhoH family.</text>
</comment>
<name>A0A1V3BWW1_9ACTN</name>
<dbReference type="InterPro" id="IPR027434">
    <property type="entry name" value="Homing_endonucl"/>
</dbReference>
<dbReference type="GO" id="GO:0003676">
    <property type="term" value="F:nucleic acid binding"/>
    <property type="evidence" value="ECO:0007669"/>
    <property type="project" value="InterPro"/>
</dbReference>
<dbReference type="Gene3D" id="2.170.16.10">
    <property type="entry name" value="Hedgehog/Intein (Hint) domain"/>
    <property type="match status" value="1"/>
</dbReference>
<dbReference type="InterPro" id="IPR051451">
    <property type="entry name" value="PhoH2-like"/>
</dbReference>
<organism evidence="9 10">
    <name type="scientific">Nocardiopsis sinuspersici</name>
    <dbReference type="NCBI Taxonomy" id="501010"/>
    <lineage>
        <taxon>Bacteria</taxon>
        <taxon>Bacillati</taxon>
        <taxon>Actinomycetota</taxon>
        <taxon>Actinomycetes</taxon>
        <taxon>Streptosporangiales</taxon>
        <taxon>Nocardiopsidaceae</taxon>
        <taxon>Nocardiopsis</taxon>
    </lineage>
</organism>
<dbReference type="Gene3D" id="3.10.28.10">
    <property type="entry name" value="Homing endonucleases"/>
    <property type="match status" value="1"/>
</dbReference>
<accession>A0A1V3BWW1</accession>
<keyword evidence="4" id="KW-0547">Nucleotide-binding</keyword>
<evidence type="ECO:0000256" key="6">
    <source>
        <dbReference type="ARBA" id="ARBA00039970"/>
    </source>
</evidence>
<evidence type="ECO:0000256" key="5">
    <source>
        <dbReference type="ARBA" id="ARBA00022840"/>
    </source>
</evidence>
<evidence type="ECO:0000256" key="2">
    <source>
        <dbReference type="ARBA" id="ARBA00010393"/>
    </source>
</evidence>
<dbReference type="InterPro" id="IPR003587">
    <property type="entry name" value="Hint_dom_N"/>
</dbReference>
<dbReference type="EMBL" id="MCOK01000001">
    <property type="protein sequence ID" value="OOC53001.1"/>
    <property type="molecule type" value="Genomic_DNA"/>
</dbReference>
<dbReference type="InterPro" id="IPR004860">
    <property type="entry name" value="LAGLIDADG_dom"/>
</dbReference>
<dbReference type="InterPro" id="IPR004087">
    <property type="entry name" value="KH_dom"/>
</dbReference>
<dbReference type="PROSITE" id="PS50819">
    <property type="entry name" value="INTEIN_ENDONUCLEASE"/>
    <property type="match status" value="1"/>
</dbReference>
<dbReference type="GO" id="GO:0005829">
    <property type="term" value="C:cytosol"/>
    <property type="evidence" value="ECO:0007669"/>
    <property type="project" value="TreeGrafter"/>
</dbReference>
<dbReference type="OrthoDB" id="9805148at2"/>
<dbReference type="Gene3D" id="3.40.50.300">
    <property type="entry name" value="P-loop containing nucleotide triphosphate hydrolases"/>
    <property type="match status" value="2"/>
</dbReference>
<evidence type="ECO:0000256" key="3">
    <source>
        <dbReference type="ARBA" id="ARBA00022490"/>
    </source>
</evidence>
<dbReference type="STRING" id="501010.NOSIN_03495"/>
<dbReference type="PANTHER" id="PTHR30473">
    <property type="entry name" value="PROTEIN PHOH"/>
    <property type="match status" value="1"/>
</dbReference>
<dbReference type="AlphaFoldDB" id="A0A1V3BWW1"/>
<evidence type="ECO:0000256" key="7">
    <source>
        <dbReference type="SAM" id="MobiDB-lite"/>
    </source>
</evidence>
<dbReference type="InterPro" id="IPR004042">
    <property type="entry name" value="Intein_endonuc_central"/>
</dbReference>
<dbReference type="GO" id="GO:0005524">
    <property type="term" value="F:ATP binding"/>
    <property type="evidence" value="ECO:0007669"/>
    <property type="project" value="UniProtKB-KW"/>
</dbReference>
<dbReference type="InterPro" id="IPR003714">
    <property type="entry name" value="PhoH"/>
</dbReference>
<reference evidence="10" key="1">
    <citation type="submission" date="2016-08" db="EMBL/GenBank/DDBJ databases">
        <authorList>
            <person name="Tokovenko B."/>
            <person name="Kalinowski J."/>
        </authorList>
    </citation>
    <scope>NUCLEOTIDE SEQUENCE [LARGE SCALE GENOMIC DNA]</scope>
    <source>
        <strain evidence="10">UTMC102</strain>
    </source>
</reference>
<dbReference type="CDD" id="cd00081">
    <property type="entry name" value="Hint"/>
    <property type="match status" value="1"/>
</dbReference>
<evidence type="ECO:0000313" key="9">
    <source>
        <dbReference type="EMBL" id="OOC53001.1"/>
    </source>
</evidence>
<dbReference type="Pfam" id="PF02562">
    <property type="entry name" value="PhoH"/>
    <property type="match status" value="2"/>
</dbReference>
<feature type="compositionally biased region" description="Low complexity" evidence="7">
    <location>
        <begin position="705"/>
        <end position="714"/>
    </location>
</feature>
<gene>
    <name evidence="9" type="ORF">NOSIN_03495</name>
</gene>
<dbReference type="PANTHER" id="PTHR30473:SF1">
    <property type="entry name" value="PHOH-LIKE PROTEIN"/>
    <property type="match status" value="1"/>
</dbReference>
<comment type="caution">
    <text evidence="9">The sequence shown here is derived from an EMBL/GenBank/DDBJ whole genome shotgun (WGS) entry which is preliminary data.</text>
</comment>
<evidence type="ECO:0000313" key="10">
    <source>
        <dbReference type="Proteomes" id="UP000189004"/>
    </source>
</evidence>
<dbReference type="SMART" id="SM00322">
    <property type="entry name" value="KH"/>
    <property type="match status" value="1"/>
</dbReference>
<feature type="region of interest" description="Disordered" evidence="7">
    <location>
        <begin position="687"/>
        <end position="731"/>
    </location>
</feature>
<dbReference type="GO" id="GO:0004519">
    <property type="term" value="F:endonuclease activity"/>
    <property type="evidence" value="ECO:0007669"/>
    <property type="project" value="InterPro"/>
</dbReference>
<evidence type="ECO:0000259" key="8">
    <source>
        <dbReference type="PROSITE" id="PS50819"/>
    </source>
</evidence>
<dbReference type="Pfam" id="PF14528">
    <property type="entry name" value="LAGLIDADG_3"/>
    <property type="match status" value="1"/>
</dbReference>
<dbReference type="InterPro" id="IPR036844">
    <property type="entry name" value="Hint_dom_sf"/>
</dbReference>
<feature type="domain" description="DOD-type homing endonuclease" evidence="8">
    <location>
        <begin position="356"/>
        <end position="497"/>
    </location>
</feature>
<dbReference type="SUPFAM" id="SSF55608">
    <property type="entry name" value="Homing endonucleases"/>
    <property type="match status" value="1"/>
</dbReference>
<dbReference type="SUPFAM" id="SSF52540">
    <property type="entry name" value="P-loop containing nucleoside triphosphate hydrolases"/>
    <property type="match status" value="2"/>
</dbReference>
<keyword evidence="10" id="KW-1185">Reference proteome</keyword>
<evidence type="ECO:0000256" key="1">
    <source>
        <dbReference type="ARBA" id="ARBA00004496"/>
    </source>
</evidence>
<keyword evidence="3" id="KW-0963">Cytoplasm</keyword>
<sequence>MSETTHTHSPRDTQVKVVVPDEHTMISLLGSGDELLRALERAFDSDIHVRGHEFTISGTPEETAVVVRLVEELIELVKSGTHVTPDTIERMVHMLGSPGTERPAEVLTTNILSNRGRTIRPKTVNQKRYVDTIDRHTVVFGIGPAGTGKTYLAMAKAVRALQDKEINRIILTRPAVEAGERLGFLPGSLYDKIDPYLRPLYDALHDMLDPDSIPKLMAAGTIEVAPLAYMRGRAQPVHTNVLTPEGFRPIGDLEVGDLVVGSNGEPTPVLGVYPQGEKAVYRITTQDGASTLCSEDHLWSVRTRDDTRRGKPHRVLTAKEIRESGLRCAHYRKYELPLLSQPMEFPERDLPMDPYALGLLLGDGCLTGSTTPSFSTEDPELAEALEGLVPGIRVSWKQGPDYVINRETQPGDVITIANPVTAVMRDLDLCGTTSATKFVPDAYLYNSAEVRLAVLQGLLDSDGGPVSQNGRACRIQYGTASPMLSSAVRFLTQSLGGVAYARTRAAKDRKPGLARGREVFHRHDTHLLDLRLPEGVAPFRLRRKIEKYQASGGGRPMRFIDSIEPAGTEECVCIQVAAEDSLYVTEDFLLTHNTLNDSFIILDEAQNTSPEQMKMFLTRLGFGSKIVVTGDVTQVDLPGGQTSGLRTIENILSDIDDIAFCRLTSDDVVRHKLVGKIVDAYGRYDAAQDASQRRRRDSGGGRSRGGSARSGSADTPEEPGTGGAGPEERAD</sequence>